<dbReference type="InterPro" id="IPR011009">
    <property type="entry name" value="Kinase-like_dom_sf"/>
</dbReference>
<evidence type="ECO:0000259" key="10">
    <source>
        <dbReference type="SMART" id="SM01331"/>
    </source>
</evidence>
<reference evidence="12" key="1">
    <citation type="submission" date="2016-09" db="EMBL/GenBank/DDBJ databases">
        <authorList>
            <person name="Jeantristanb JTB J.-T."/>
            <person name="Ricardo R."/>
        </authorList>
    </citation>
    <scope>NUCLEOTIDE SEQUENCE [LARGE SCALE GENOMIC DNA]</scope>
</reference>
<dbReference type="GO" id="GO:0000278">
    <property type="term" value="P:mitotic cell cycle"/>
    <property type="evidence" value="ECO:0007669"/>
    <property type="project" value="TreeGrafter"/>
</dbReference>
<gene>
    <name evidence="11" type="ORF">BQ2448_1022</name>
</gene>
<evidence type="ECO:0000256" key="7">
    <source>
        <dbReference type="ARBA" id="ARBA00047899"/>
    </source>
</evidence>
<dbReference type="Gene3D" id="3.30.200.20">
    <property type="entry name" value="Phosphorylase Kinase, domain 1"/>
    <property type="match status" value="1"/>
</dbReference>
<evidence type="ECO:0000256" key="8">
    <source>
        <dbReference type="ARBA" id="ARBA00048679"/>
    </source>
</evidence>
<dbReference type="OrthoDB" id="2536336at2759"/>
<dbReference type="GO" id="GO:0072354">
    <property type="term" value="F:histone H3T3 kinase activity"/>
    <property type="evidence" value="ECO:0007669"/>
    <property type="project" value="TreeGrafter"/>
</dbReference>
<evidence type="ECO:0000256" key="3">
    <source>
        <dbReference type="ARBA" id="ARBA00022679"/>
    </source>
</evidence>
<accession>A0A238F9V2</accession>
<feature type="compositionally biased region" description="Polar residues" evidence="9">
    <location>
        <begin position="273"/>
        <end position="287"/>
    </location>
</feature>
<feature type="region of interest" description="Disordered" evidence="9">
    <location>
        <begin position="259"/>
        <end position="287"/>
    </location>
</feature>
<keyword evidence="5" id="KW-0418">Kinase</keyword>
<feature type="domain" description="Serine/threonine-protein kinase haspin C-terminal" evidence="10">
    <location>
        <begin position="577"/>
        <end position="659"/>
    </location>
</feature>
<dbReference type="PANTHER" id="PTHR24419:SF18">
    <property type="entry name" value="SERINE_THREONINE-PROTEIN KINASE HASPIN"/>
    <property type="match status" value="1"/>
</dbReference>
<protein>
    <recommendedName>
        <fullName evidence="1">non-specific serine/threonine protein kinase</fullName>
        <ecNumber evidence="1">2.7.11.1</ecNumber>
    </recommendedName>
</protein>
<dbReference type="EMBL" id="FMSP01000003">
    <property type="protein sequence ID" value="SCV68901.1"/>
    <property type="molecule type" value="Genomic_DNA"/>
</dbReference>
<feature type="region of interest" description="Disordered" evidence="9">
    <location>
        <begin position="150"/>
        <end position="186"/>
    </location>
</feature>
<dbReference type="SUPFAM" id="SSF56112">
    <property type="entry name" value="Protein kinase-like (PK-like)"/>
    <property type="match status" value="1"/>
</dbReference>
<dbReference type="Pfam" id="PF12330">
    <property type="entry name" value="Haspin_kinase"/>
    <property type="match status" value="1"/>
</dbReference>
<dbReference type="AlphaFoldDB" id="A0A238F9V2"/>
<keyword evidence="3" id="KW-0808">Transferase</keyword>
<evidence type="ECO:0000256" key="9">
    <source>
        <dbReference type="SAM" id="MobiDB-lite"/>
    </source>
</evidence>
<comment type="catalytic activity">
    <reaction evidence="7">
        <text>L-threonyl-[protein] + ATP = O-phospho-L-threonyl-[protein] + ADP + H(+)</text>
        <dbReference type="Rhea" id="RHEA:46608"/>
        <dbReference type="Rhea" id="RHEA-COMP:11060"/>
        <dbReference type="Rhea" id="RHEA-COMP:11605"/>
        <dbReference type="ChEBI" id="CHEBI:15378"/>
        <dbReference type="ChEBI" id="CHEBI:30013"/>
        <dbReference type="ChEBI" id="CHEBI:30616"/>
        <dbReference type="ChEBI" id="CHEBI:61977"/>
        <dbReference type="ChEBI" id="CHEBI:456216"/>
        <dbReference type="EC" id="2.7.11.1"/>
    </reaction>
</comment>
<evidence type="ECO:0000256" key="2">
    <source>
        <dbReference type="ARBA" id="ARBA00022527"/>
    </source>
</evidence>
<dbReference type="GO" id="GO:0005737">
    <property type="term" value="C:cytoplasm"/>
    <property type="evidence" value="ECO:0007669"/>
    <property type="project" value="TreeGrafter"/>
</dbReference>
<keyword evidence="12" id="KW-1185">Reference proteome</keyword>
<keyword evidence="2" id="KW-0723">Serine/threonine-protein kinase</keyword>
<evidence type="ECO:0000256" key="6">
    <source>
        <dbReference type="ARBA" id="ARBA00022840"/>
    </source>
</evidence>
<evidence type="ECO:0000256" key="1">
    <source>
        <dbReference type="ARBA" id="ARBA00012513"/>
    </source>
</evidence>
<dbReference type="PANTHER" id="PTHR24419">
    <property type="entry name" value="INTERLEUKIN-1 RECEPTOR-ASSOCIATED KINASE"/>
    <property type="match status" value="1"/>
</dbReference>
<feature type="compositionally biased region" description="Low complexity" evidence="9">
    <location>
        <begin position="72"/>
        <end position="83"/>
    </location>
</feature>
<dbReference type="SMART" id="SM01331">
    <property type="entry name" value="DUF3635"/>
    <property type="match status" value="1"/>
</dbReference>
<dbReference type="GO" id="GO:0035556">
    <property type="term" value="P:intracellular signal transduction"/>
    <property type="evidence" value="ECO:0007669"/>
    <property type="project" value="TreeGrafter"/>
</dbReference>
<dbReference type="EC" id="2.7.11.1" evidence="1"/>
<dbReference type="Gene3D" id="1.10.510.10">
    <property type="entry name" value="Transferase(Phosphotransferase) domain 1"/>
    <property type="match status" value="1"/>
</dbReference>
<evidence type="ECO:0000256" key="5">
    <source>
        <dbReference type="ARBA" id="ARBA00022777"/>
    </source>
</evidence>
<dbReference type="GO" id="GO:0005634">
    <property type="term" value="C:nucleus"/>
    <property type="evidence" value="ECO:0007669"/>
    <property type="project" value="TreeGrafter"/>
</dbReference>
<evidence type="ECO:0000256" key="4">
    <source>
        <dbReference type="ARBA" id="ARBA00022741"/>
    </source>
</evidence>
<dbReference type="Proteomes" id="UP000198372">
    <property type="component" value="Unassembled WGS sequence"/>
</dbReference>
<proteinExistence type="predicted"/>
<feature type="region of interest" description="Disordered" evidence="9">
    <location>
        <begin position="25"/>
        <end position="94"/>
    </location>
</feature>
<dbReference type="InterPro" id="IPR024604">
    <property type="entry name" value="GSG2_C"/>
</dbReference>
<sequence>MTLLGGSTRTFKAYGKRKTHTINRTTHALWDDEEKPVTKASVPQKTTPSIALSSSEESDDDDDDTDYDELPKPSGKPSLPLKSRSNVKYQSRAKRTLVSSVALRRAGVPPPSDKENLVPTVAIAAALTTARKASTQAVHIVSSPRKPIRPLQVRPATPLGSPRKTSPPTKKLAVRPDPAVPSKSSKFAQSNLQFDGVHVPIRHVLKATSSRVVPTPRPSIRSLSARSPIVLSSEEEDASVEFYNSFGSLSLNKSRTLVLEDEGREEDRTTTDASSRSLPSISQRPEISKTTSAYPSFLNELMSITATPVPYDFTSFVTSPPSPFSISAGTKWTKIGEASYSEVFASEGEEGEQMVIKIIPVSNIEAAAGVPDPNMGNHLPFVSDWTAVQREIWASALVGEGDHGIEGFVEYKGAFIVQGPYPSRLLSEWDLYRRRLKKERRTDYDSQIRPSVLPDRQVYAIICLVHAGTDLESFKLKSWKDAASVLWQAAQACARGEEKVEFEHRDLHWGNLLVKPLQNATSPCLALDFGALSLTSDSISAPLDARQTGLQVTLIDFTLSRAKSSDGFVIFDAFDDEEVFEGQGDPQFDVYRTMRRLISDDWEGFHPITNLHWLHYLSLKLLHAKKLRRPVSGKSMSIARAAEERRWYETLVQLEASLRSQVVEVPLKGKKIKSTPRWTNAQDLVQVWKGAYTLDP</sequence>
<name>A0A238F9V2_9BASI</name>
<feature type="compositionally biased region" description="Polar residues" evidence="9">
    <location>
        <begin position="41"/>
        <end position="52"/>
    </location>
</feature>
<organism evidence="11 12">
    <name type="scientific">Microbotryum intermedium</name>
    <dbReference type="NCBI Taxonomy" id="269621"/>
    <lineage>
        <taxon>Eukaryota</taxon>
        <taxon>Fungi</taxon>
        <taxon>Dikarya</taxon>
        <taxon>Basidiomycota</taxon>
        <taxon>Pucciniomycotina</taxon>
        <taxon>Microbotryomycetes</taxon>
        <taxon>Microbotryales</taxon>
        <taxon>Microbotryaceae</taxon>
        <taxon>Microbotryum</taxon>
    </lineage>
</organism>
<dbReference type="STRING" id="269621.A0A238F9V2"/>
<feature type="compositionally biased region" description="Acidic residues" evidence="9">
    <location>
        <begin position="56"/>
        <end position="68"/>
    </location>
</feature>
<keyword evidence="6" id="KW-0067">ATP-binding</keyword>
<comment type="catalytic activity">
    <reaction evidence="8">
        <text>L-seryl-[protein] + ATP = O-phospho-L-seryl-[protein] + ADP + H(+)</text>
        <dbReference type="Rhea" id="RHEA:17989"/>
        <dbReference type="Rhea" id="RHEA-COMP:9863"/>
        <dbReference type="Rhea" id="RHEA-COMP:11604"/>
        <dbReference type="ChEBI" id="CHEBI:15378"/>
        <dbReference type="ChEBI" id="CHEBI:29999"/>
        <dbReference type="ChEBI" id="CHEBI:30616"/>
        <dbReference type="ChEBI" id="CHEBI:83421"/>
        <dbReference type="ChEBI" id="CHEBI:456216"/>
        <dbReference type="EC" id="2.7.11.1"/>
    </reaction>
</comment>
<evidence type="ECO:0000313" key="11">
    <source>
        <dbReference type="EMBL" id="SCV68901.1"/>
    </source>
</evidence>
<keyword evidence="4" id="KW-0547">Nucleotide-binding</keyword>
<dbReference type="GO" id="GO:0005524">
    <property type="term" value="F:ATP binding"/>
    <property type="evidence" value="ECO:0007669"/>
    <property type="project" value="UniProtKB-KW"/>
</dbReference>
<evidence type="ECO:0000313" key="12">
    <source>
        <dbReference type="Proteomes" id="UP000198372"/>
    </source>
</evidence>